<name>A0A315XNW1_9EURY</name>
<dbReference type="OrthoDB" id="77709at2157"/>
<accession>A0A315XNW1</accession>
<dbReference type="Gene3D" id="2.160.20.20">
    <property type="match status" value="1"/>
</dbReference>
<sequence length="1588" mass="177816">MNIKKYFLIIIILLIFLNLTCIYATENNTEDLATNNENNLEDILCQNNQNYEDTLSQNDEINQTNQEILTLNKQEDTLSDFEPYNTEITLIINDTGDSEVSGNITVDIHFSFTTPWHDGEFPTYDFNVYENNTIIKKINIGDQNLPEIQPNVKYTADILFNYTIHSNSYLTTSLFGVYSNTLKFEKIKNTIITNLNNTQINIDNTYTSNKTWNNSVESLRKAIMLAKNNGTINLNNILLIQDTDKTIPINKNMIIIGNDASFLLQKTQTLLEITQNAQVTLINLTFNGNNNYIISNKGKLQLINCTFKDNSFGLINNDGELEINNCNIHDINQFYQTRTVNSDGLITNNGIIKITNTIFNNNNLLPFNFPIESTTLKGIIYNNGALIINDTNFTNINYRLIHNDGEIILKNILFDNIITTSTSSLYVISINQQLNQNYTYKDYKIKSNVKTIDGGVIYNNKNLNIINSLFNNIVGSNGGAIYNTNNLTITNTTFHSTTGNNGGAIYNTNNLTITNTTFHSTTGNNGGAIYNTNQLTIENSLFNNTQSKKLYNGGSIYNKGECTINNSIITESKITISGYGGGIYNEGILAVNNTLINKCHSTGSKFDSASGIGIYNKGIMAITNSQIINNHAPSPEYITKEVEQPDGSIFIYITNIYAGVISNSETGKATIIKSIIKDNTISHGTNQNWNMYYGTIKNDGEMEISGCIFGNNTLSDWNQNSGGEGSINLYNTGKLTVIYTYLLDTQTYSGSLHDPMSFLYNSGITNLNYNFYCLNPNSIIRNANPNYYFIPSFKDDYCPIKLNQNVNITITLVLTNGLDTIQFNDWDKLPGSGLNMSIYMNSKTEKLLDALLQNNITFNFNNTNTKGEYTLFADFGGYTTNTIVDIGKEFADMIVEYNNVTYNDGNNVTFKIKVTDNNTPVSGNITLTFNNQIYQIRLNNGTCNFTMPSDLKPNNYTVKIEYNGNEDYFKIRNHYYQFTIHKIQTNITLDAPEVKIGQNGELTIKISPSTANMNGILYVDGKAKTRADTNSIRIINLKNYVVGVYNLTVVFDDDEYYLGGTASTIFIVSKYETNLTVESHDIKAGENETLNITINPGNVRGNAVLQINNETRNIFINDTTTPITLTDLEEGTYQVTVYYPGDAKYSESTAATTFSVSRITSHLTVDLTQNINLTGSIKIHTNPLNCTGEVAIYVNNDVTLLNLTNGSVKTQIKLKRGSNYIYVHYNGDRYYSISSWNTSFTIEGIPVLSLETQKLETDRTGYVRINLTDTNNIPYEYTDITIEFQNTTTVLKSDENGTVYYPVKAGAGTYNITASYGNASITKTLTVKTQSILNINIESVNEADDVMVYATLTDSANNKLTGDVLLEINGNYYRIIVKDGAGSRNLGQFKQAAYTYTAAYPGNDMLWSTNLTGSFKVNKDSYKITGNKNIIQYYGATKTYKIRLTNNNQPVKNEIITIKINKNTVKIKTDNQGYASLKLNLKAGKYTITATYKSAKASNKITIKPTLITKNKKIKKGKTLTYTAKLLNKKGKPLKNKKVTFKIKNRKYTAKTNKKGIAKIKVKNLKKGKHKILTTYKKQKNTNTVTVK</sequence>
<dbReference type="InterPro" id="IPR012332">
    <property type="entry name" value="Autotransporter_pectin_lyase_C"/>
</dbReference>
<proteinExistence type="inferred from homology"/>
<keyword evidence="4" id="KW-1185">Reference proteome</keyword>
<dbReference type="EMBL" id="MZGS01000019">
    <property type="protein sequence ID" value="PWB87548.1"/>
    <property type="molecule type" value="Genomic_DNA"/>
</dbReference>
<dbReference type="Proteomes" id="UP000251717">
    <property type="component" value="Unassembled WGS sequence"/>
</dbReference>
<dbReference type="SUPFAM" id="SSF51126">
    <property type="entry name" value="Pectin lyase-like"/>
    <property type="match status" value="1"/>
</dbReference>
<dbReference type="SUPFAM" id="SSF49373">
    <property type="entry name" value="Invasin/intimin cell-adhesion fragments"/>
    <property type="match status" value="2"/>
</dbReference>
<organism evidence="3 4">
    <name type="scientific">Methanobrevibacter thaueri</name>
    <dbReference type="NCBI Taxonomy" id="190975"/>
    <lineage>
        <taxon>Archaea</taxon>
        <taxon>Methanobacteriati</taxon>
        <taxon>Methanobacteriota</taxon>
        <taxon>Methanomada group</taxon>
        <taxon>Methanobacteria</taxon>
        <taxon>Methanobacteriales</taxon>
        <taxon>Methanobacteriaceae</taxon>
        <taxon>Methanobrevibacter</taxon>
    </lineage>
</organism>
<gene>
    <name evidence="3" type="ORF">MBBTH_08160</name>
</gene>
<dbReference type="SMART" id="SM00634">
    <property type="entry name" value="BID_1"/>
    <property type="match status" value="2"/>
</dbReference>
<dbReference type="PROSITE" id="PS51127">
    <property type="entry name" value="BIG1"/>
    <property type="match status" value="1"/>
</dbReference>
<comment type="similarity">
    <text evidence="1">Belongs to the intimin/invasin family.</text>
</comment>
<evidence type="ECO:0000313" key="3">
    <source>
        <dbReference type="EMBL" id="PWB87548.1"/>
    </source>
</evidence>
<dbReference type="RefSeq" id="WP_116591784.1">
    <property type="nucleotide sequence ID" value="NZ_MZGS01000019.1"/>
</dbReference>
<dbReference type="InterPro" id="IPR008964">
    <property type="entry name" value="Invasin/intimin_cell_adhesion"/>
</dbReference>
<dbReference type="InterPro" id="IPR011050">
    <property type="entry name" value="Pectin_lyase_fold/virulence"/>
</dbReference>
<reference evidence="3 4" key="1">
    <citation type="submission" date="2017-03" db="EMBL/GenBank/DDBJ databases">
        <title>Genome sequence of Methanobrevibacter thaueri.</title>
        <authorList>
            <person name="Poehlein A."/>
            <person name="Seedorf H."/>
            <person name="Daniel R."/>
        </authorList>
    </citation>
    <scope>NUCLEOTIDE SEQUENCE [LARGE SCALE GENOMIC DNA]</scope>
    <source>
        <strain evidence="3 4">DSM 11995</strain>
    </source>
</reference>
<protein>
    <submittedName>
        <fullName evidence="3">Bacterial Ig-like domain (Group 1)</fullName>
    </submittedName>
</protein>
<evidence type="ECO:0000313" key="4">
    <source>
        <dbReference type="Proteomes" id="UP000251717"/>
    </source>
</evidence>
<dbReference type="Gene3D" id="2.60.40.10">
    <property type="entry name" value="Immunoglobulins"/>
    <property type="match status" value="2"/>
</dbReference>
<feature type="domain" description="Big-1" evidence="2">
    <location>
        <begin position="1504"/>
        <end position="1588"/>
    </location>
</feature>
<dbReference type="InterPro" id="IPR003344">
    <property type="entry name" value="Big_1_dom"/>
</dbReference>
<evidence type="ECO:0000256" key="1">
    <source>
        <dbReference type="ARBA" id="ARBA00010116"/>
    </source>
</evidence>
<dbReference type="InterPro" id="IPR013783">
    <property type="entry name" value="Ig-like_fold"/>
</dbReference>
<comment type="caution">
    <text evidence="3">The sequence shown here is derived from an EMBL/GenBank/DDBJ whole genome shotgun (WGS) entry which is preliminary data.</text>
</comment>
<evidence type="ECO:0000259" key="2">
    <source>
        <dbReference type="PROSITE" id="PS51127"/>
    </source>
</evidence>